<dbReference type="InterPro" id="IPR011008">
    <property type="entry name" value="Dimeric_a/b-barrel"/>
</dbReference>
<dbReference type="Proteomes" id="UP000237983">
    <property type="component" value="Unassembled WGS sequence"/>
</dbReference>
<dbReference type="PANTHER" id="PTHR37832">
    <property type="entry name" value="BLL2683 PROTEIN"/>
    <property type="match status" value="1"/>
</dbReference>
<dbReference type="InterPro" id="IPR013097">
    <property type="entry name" value="Dabb"/>
</dbReference>
<accession>A0A2T0V9Z8</accession>
<dbReference type="SMART" id="SM00886">
    <property type="entry name" value="Dabb"/>
    <property type="match status" value="1"/>
</dbReference>
<dbReference type="Pfam" id="PF07876">
    <property type="entry name" value="Dabb"/>
    <property type="match status" value="1"/>
</dbReference>
<sequence length="99" mass="10697">MIKHIVTWKLKAADESAKATSHTAVAGALLPLASSVPGVLALTVARNAAYPESNWDIVLVAEYATFDDLEAYQVHPEHQAAAAIVRQHVAERASIDFEF</sequence>
<name>A0A2T0V9Z8_9MICO</name>
<keyword evidence="3" id="KW-1185">Reference proteome</keyword>
<dbReference type="AlphaFoldDB" id="A0A2T0V9Z8"/>
<reference evidence="2 3" key="1">
    <citation type="submission" date="2018-03" db="EMBL/GenBank/DDBJ databases">
        <title>Genomic Encyclopedia of Type Strains, Phase III (KMG-III): the genomes of soil and plant-associated and newly described type strains.</title>
        <authorList>
            <person name="Whitman W."/>
        </authorList>
    </citation>
    <scope>NUCLEOTIDE SEQUENCE [LARGE SCALE GENOMIC DNA]</scope>
    <source>
        <strain evidence="2 3">CGMCC 1.12484</strain>
    </source>
</reference>
<dbReference type="PROSITE" id="PS51502">
    <property type="entry name" value="S_R_A_B_BARREL"/>
    <property type="match status" value="1"/>
</dbReference>
<comment type="caution">
    <text evidence="2">The sequence shown here is derived from an EMBL/GenBank/DDBJ whole genome shotgun (WGS) entry which is preliminary data.</text>
</comment>
<dbReference type="Gene3D" id="3.30.70.100">
    <property type="match status" value="1"/>
</dbReference>
<dbReference type="EMBL" id="PVTL01000008">
    <property type="protein sequence ID" value="PRY67015.1"/>
    <property type="molecule type" value="Genomic_DNA"/>
</dbReference>
<dbReference type="SUPFAM" id="SSF54909">
    <property type="entry name" value="Dimeric alpha+beta barrel"/>
    <property type="match status" value="1"/>
</dbReference>
<evidence type="ECO:0000259" key="1">
    <source>
        <dbReference type="PROSITE" id="PS51502"/>
    </source>
</evidence>
<dbReference type="RefSeq" id="WP_106214135.1">
    <property type="nucleotide sequence ID" value="NZ_PVTL01000008.1"/>
</dbReference>
<gene>
    <name evidence="2" type="ORF">B0I08_10899</name>
</gene>
<organism evidence="2 3">
    <name type="scientific">Glaciihabitans tibetensis</name>
    <dbReference type="NCBI Taxonomy" id="1266600"/>
    <lineage>
        <taxon>Bacteria</taxon>
        <taxon>Bacillati</taxon>
        <taxon>Actinomycetota</taxon>
        <taxon>Actinomycetes</taxon>
        <taxon>Micrococcales</taxon>
        <taxon>Microbacteriaceae</taxon>
        <taxon>Glaciihabitans</taxon>
    </lineage>
</organism>
<protein>
    <submittedName>
        <fullName evidence="2">Stress responsive alpha/beta barrel protein</fullName>
    </submittedName>
</protein>
<proteinExistence type="predicted"/>
<evidence type="ECO:0000313" key="3">
    <source>
        <dbReference type="Proteomes" id="UP000237983"/>
    </source>
</evidence>
<dbReference type="OrthoDB" id="9808130at2"/>
<evidence type="ECO:0000313" key="2">
    <source>
        <dbReference type="EMBL" id="PRY67015.1"/>
    </source>
</evidence>
<feature type="domain" description="Stress-response A/B barrel" evidence="1">
    <location>
        <begin position="2"/>
        <end position="97"/>
    </location>
</feature>
<dbReference type="PANTHER" id="PTHR37832:SF1">
    <property type="entry name" value="STRESS-RESPONSE A_B BARREL DOMAIN-CONTAINING PROTEIN"/>
    <property type="match status" value="1"/>
</dbReference>